<name>A0A0J0XSE0_9TREE</name>
<proteinExistence type="predicted"/>
<evidence type="ECO:0000313" key="2">
    <source>
        <dbReference type="Proteomes" id="UP000053611"/>
    </source>
</evidence>
<evidence type="ECO:0008006" key="3">
    <source>
        <dbReference type="Google" id="ProtNLM"/>
    </source>
</evidence>
<accession>A0A0J0XSE0</accession>
<protein>
    <recommendedName>
        <fullName evidence="3">F-box domain-containing protein</fullName>
    </recommendedName>
</protein>
<dbReference type="GeneID" id="28987724"/>
<dbReference type="EMBL" id="KQ087190">
    <property type="protein sequence ID" value="KLT43982.1"/>
    <property type="molecule type" value="Genomic_DNA"/>
</dbReference>
<organism evidence="1 2">
    <name type="scientific">Cutaneotrichosporon oleaginosum</name>
    <dbReference type="NCBI Taxonomy" id="879819"/>
    <lineage>
        <taxon>Eukaryota</taxon>
        <taxon>Fungi</taxon>
        <taxon>Dikarya</taxon>
        <taxon>Basidiomycota</taxon>
        <taxon>Agaricomycotina</taxon>
        <taxon>Tremellomycetes</taxon>
        <taxon>Trichosporonales</taxon>
        <taxon>Trichosporonaceae</taxon>
        <taxon>Cutaneotrichosporon</taxon>
    </lineage>
</organism>
<dbReference type="Proteomes" id="UP000053611">
    <property type="component" value="Unassembled WGS sequence"/>
</dbReference>
<sequence>MLDAAAFPHIIDRIIELSDIPALVQLRTASRYLRSRVDARLFDHILLQWDKEGTELTITSPHPPFAHLPIRLSPPSLGDRLRRLKLALGADPEPTAGGAYVLAAHLPSLTPLEMTRTIDVHDHSFPIPGWPHFTPEQLPPLPKLERTRATFPLLSPRTVIYLNIRAPPGERTLRGTALRNRVSACSAVDIVVHLFFDAMWDGHGMDLLKVEHARHVTLVLHPAKEGTAPPMENAGSLVCPTSIEGEIRFTLVGLETVPPSMLGLPPAIASGGAMDVQNYIASLPGGDRVEFQTLAEWTRDVHPLESEVPAHIVREVARTAVWSPIIIDKDSDIMGS</sequence>
<dbReference type="OrthoDB" id="10680272at2759"/>
<keyword evidence="2" id="KW-1185">Reference proteome</keyword>
<dbReference type="AlphaFoldDB" id="A0A0J0XSE0"/>
<gene>
    <name evidence="1" type="ORF">CC85DRAFT_36274</name>
</gene>
<dbReference type="RefSeq" id="XP_018280473.1">
    <property type="nucleotide sequence ID" value="XM_018427121.1"/>
</dbReference>
<reference evidence="1 2" key="1">
    <citation type="submission" date="2015-03" db="EMBL/GenBank/DDBJ databases">
        <title>Genomics and transcriptomics of the oil-accumulating basidiomycete yeast T. oleaginosus allow insights into substrate utilization and the diverse evolutionary trajectories of mating systems in fungi.</title>
        <authorList>
            <consortium name="DOE Joint Genome Institute"/>
            <person name="Kourist R."/>
            <person name="Kracht O."/>
            <person name="Bracharz F."/>
            <person name="Lipzen A."/>
            <person name="Nolan M."/>
            <person name="Ohm R."/>
            <person name="Grigoriev I."/>
            <person name="Sun S."/>
            <person name="Heitman J."/>
            <person name="Bruck T."/>
            <person name="Nowrousian M."/>
        </authorList>
    </citation>
    <scope>NUCLEOTIDE SEQUENCE [LARGE SCALE GENOMIC DNA]</scope>
    <source>
        <strain evidence="1 2">IBC0246</strain>
    </source>
</reference>
<evidence type="ECO:0000313" key="1">
    <source>
        <dbReference type="EMBL" id="KLT43982.1"/>
    </source>
</evidence>